<name>A0A4Z0DA72_9FIRM</name>
<comment type="caution">
    <text evidence="10">The sequence shown here is derived from an EMBL/GenBank/DDBJ whole genome shotgun (WGS) entry which is preliminary data.</text>
</comment>
<dbReference type="GO" id="GO:0030956">
    <property type="term" value="C:glutamyl-tRNA(Gln) amidotransferase complex"/>
    <property type="evidence" value="ECO:0007669"/>
    <property type="project" value="InterPro"/>
</dbReference>
<reference evidence="10 11" key="1">
    <citation type="submission" date="2019-03" db="EMBL/GenBank/DDBJ databases">
        <title>Draft genome sequence data and analysis of a Fermenting Bacterium, Soehngenia longevitae strain 1933PT, isolated from petroleum reservoir in Azerbaijan.</title>
        <authorList>
            <person name="Grouzdev D.S."/>
            <person name="Bidzhieva S.K."/>
            <person name="Sokolova D.S."/>
            <person name="Tourova T.P."/>
            <person name="Poltaraus A.B."/>
            <person name="Nazina T.N."/>
        </authorList>
    </citation>
    <scope>NUCLEOTIDE SEQUENCE [LARGE SCALE GENOMIC DNA]</scope>
    <source>
        <strain evidence="10 11">1933P</strain>
    </source>
</reference>
<keyword evidence="11" id="KW-1185">Reference proteome</keyword>
<keyword evidence="2 8" id="KW-0436">Ligase</keyword>
<feature type="active site" description="Acyl-ester intermediate" evidence="8">
    <location>
        <position position="178"/>
    </location>
</feature>
<organism evidence="10 11">
    <name type="scientific">Soehngenia longivitae</name>
    <dbReference type="NCBI Taxonomy" id="2562294"/>
    <lineage>
        <taxon>Bacteria</taxon>
        <taxon>Bacillati</taxon>
        <taxon>Bacillota</taxon>
        <taxon>Tissierellia</taxon>
        <taxon>Tissierellales</taxon>
        <taxon>Tissierellaceae</taxon>
        <taxon>Soehngenia</taxon>
    </lineage>
</organism>
<dbReference type="AlphaFoldDB" id="A0A4Z0DA72"/>
<dbReference type="InterPro" id="IPR004412">
    <property type="entry name" value="GatA"/>
</dbReference>
<dbReference type="InterPro" id="IPR020556">
    <property type="entry name" value="Amidase_CS"/>
</dbReference>
<feature type="active site" description="Charge relay system" evidence="8">
    <location>
        <position position="79"/>
    </location>
</feature>
<evidence type="ECO:0000256" key="2">
    <source>
        <dbReference type="ARBA" id="ARBA00022598"/>
    </source>
</evidence>
<dbReference type="GO" id="GO:0016740">
    <property type="term" value="F:transferase activity"/>
    <property type="evidence" value="ECO:0007669"/>
    <property type="project" value="UniProtKB-KW"/>
</dbReference>
<comment type="catalytic activity">
    <reaction evidence="7 8">
        <text>L-glutamyl-tRNA(Gln) + L-glutamine + ATP + H2O = L-glutaminyl-tRNA(Gln) + L-glutamate + ADP + phosphate + H(+)</text>
        <dbReference type="Rhea" id="RHEA:17521"/>
        <dbReference type="Rhea" id="RHEA-COMP:9681"/>
        <dbReference type="Rhea" id="RHEA-COMP:9684"/>
        <dbReference type="ChEBI" id="CHEBI:15377"/>
        <dbReference type="ChEBI" id="CHEBI:15378"/>
        <dbReference type="ChEBI" id="CHEBI:29985"/>
        <dbReference type="ChEBI" id="CHEBI:30616"/>
        <dbReference type="ChEBI" id="CHEBI:43474"/>
        <dbReference type="ChEBI" id="CHEBI:58359"/>
        <dbReference type="ChEBI" id="CHEBI:78520"/>
        <dbReference type="ChEBI" id="CHEBI:78521"/>
        <dbReference type="ChEBI" id="CHEBI:456216"/>
        <dbReference type="EC" id="6.3.5.7"/>
    </reaction>
</comment>
<dbReference type="Pfam" id="PF01425">
    <property type="entry name" value="Amidase"/>
    <property type="match status" value="1"/>
</dbReference>
<dbReference type="GO" id="GO:0005524">
    <property type="term" value="F:ATP binding"/>
    <property type="evidence" value="ECO:0007669"/>
    <property type="project" value="UniProtKB-KW"/>
</dbReference>
<evidence type="ECO:0000256" key="1">
    <source>
        <dbReference type="ARBA" id="ARBA00008069"/>
    </source>
</evidence>
<keyword evidence="3 8" id="KW-0547">Nucleotide-binding</keyword>
<gene>
    <name evidence="8 10" type="primary">gatA</name>
    <name evidence="10" type="ORF">E4100_01160</name>
</gene>
<feature type="domain" description="Amidase" evidence="9">
    <location>
        <begin position="24"/>
        <end position="467"/>
    </location>
</feature>
<sequence>MDITNLKSWELRDKILNKEISSYEVTEAFLEKIDEVEDEINAFITIDADRALEKAKQFDQKLMEGEEIGILAGLPIAIKDNIMTRNLRTTCASKMLEKYIPPYNATVVEKITREDGIILGKTNMDEFAMGGSTETSYFGPTRNPKNKSFVPGGSSGGSAAAIAAQESALSLGTDTGGSIRQPASYCGVVGIKPTYGLVSRYGVVPMSNSLDQVGVFGKDVKDAYIALKSIVGYDPLDATSSKKAKLEDIKFEEISLKGLKIALPKEYDELRVEGDQEIREVFKKSLKVFEDNGATIEYVSLPYLKYALETYYLISTAEVSTNLSRFDGIRYGHRALDYNTLDELYINSRTEGFGEETKRRIMMGTYALSQGYKDEHYKKALKLRTLIKNDYDRVFRNFDIILSITSPILPFPFDSVINSPVDMYKADTYTVPVNLAGLCAMSVPMGEVDGLPVGLQITANRFEEKKLFTAAYGFERSAK</sequence>
<dbReference type="Proteomes" id="UP000298381">
    <property type="component" value="Unassembled WGS sequence"/>
</dbReference>
<evidence type="ECO:0000313" key="11">
    <source>
        <dbReference type="Proteomes" id="UP000298381"/>
    </source>
</evidence>
<keyword evidence="10" id="KW-0808">Transferase</keyword>
<dbReference type="GO" id="GO:0006412">
    <property type="term" value="P:translation"/>
    <property type="evidence" value="ECO:0007669"/>
    <property type="project" value="UniProtKB-UniRule"/>
</dbReference>
<evidence type="ECO:0000313" key="10">
    <source>
        <dbReference type="EMBL" id="TFZ41774.1"/>
    </source>
</evidence>
<dbReference type="OrthoDB" id="9811471at2"/>
<dbReference type="SUPFAM" id="SSF75304">
    <property type="entry name" value="Amidase signature (AS) enzymes"/>
    <property type="match status" value="1"/>
</dbReference>
<evidence type="ECO:0000256" key="4">
    <source>
        <dbReference type="ARBA" id="ARBA00022840"/>
    </source>
</evidence>
<comment type="similarity">
    <text evidence="1 8">Belongs to the amidase family. GatA subfamily.</text>
</comment>
<proteinExistence type="inferred from homology"/>
<dbReference type="InterPro" id="IPR023631">
    <property type="entry name" value="Amidase_dom"/>
</dbReference>
<dbReference type="PANTHER" id="PTHR11895:SF151">
    <property type="entry name" value="GLUTAMYL-TRNA(GLN) AMIDOTRANSFERASE SUBUNIT A"/>
    <property type="match status" value="1"/>
</dbReference>
<dbReference type="EMBL" id="SRIB01000001">
    <property type="protein sequence ID" value="TFZ41774.1"/>
    <property type="molecule type" value="Genomic_DNA"/>
</dbReference>
<protein>
    <recommendedName>
        <fullName evidence="8">Glutamyl-tRNA(Gln) amidotransferase subunit A</fullName>
        <shortName evidence="8">Glu-ADT subunit A</shortName>
        <ecNumber evidence="8">6.3.5.7</ecNumber>
    </recommendedName>
</protein>
<comment type="function">
    <text evidence="6 8">Allows the formation of correctly charged Gln-tRNA(Gln) through the transamidation of misacylated Glu-tRNA(Gln) in organisms which lack glutaminyl-tRNA synthetase. The reaction takes place in the presence of glutamine and ATP through an activated gamma-phospho-Glu-tRNA(Gln).</text>
</comment>
<dbReference type="Gene3D" id="3.90.1300.10">
    <property type="entry name" value="Amidase signature (AS) domain"/>
    <property type="match status" value="1"/>
</dbReference>
<dbReference type="RefSeq" id="WP_135270013.1">
    <property type="nucleotide sequence ID" value="NZ_SRIB01000001.1"/>
</dbReference>
<comment type="subunit">
    <text evidence="8">Heterotrimer of A, B and C subunits.</text>
</comment>
<dbReference type="PANTHER" id="PTHR11895">
    <property type="entry name" value="TRANSAMIDASE"/>
    <property type="match status" value="1"/>
</dbReference>
<dbReference type="InterPro" id="IPR036928">
    <property type="entry name" value="AS_sf"/>
</dbReference>
<dbReference type="HAMAP" id="MF_00120">
    <property type="entry name" value="GatA"/>
    <property type="match status" value="1"/>
</dbReference>
<evidence type="ECO:0000256" key="5">
    <source>
        <dbReference type="ARBA" id="ARBA00022917"/>
    </source>
</evidence>
<keyword evidence="4 8" id="KW-0067">ATP-binding</keyword>
<evidence type="ECO:0000259" key="9">
    <source>
        <dbReference type="Pfam" id="PF01425"/>
    </source>
</evidence>
<evidence type="ECO:0000256" key="6">
    <source>
        <dbReference type="ARBA" id="ARBA00025295"/>
    </source>
</evidence>
<dbReference type="InterPro" id="IPR000120">
    <property type="entry name" value="Amidase"/>
</dbReference>
<dbReference type="EC" id="6.3.5.7" evidence="8"/>
<dbReference type="NCBIfam" id="TIGR00132">
    <property type="entry name" value="gatA"/>
    <property type="match status" value="1"/>
</dbReference>
<evidence type="ECO:0000256" key="8">
    <source>
        <dbReference type="HAMAP-Rule" id="MF_00120"/>
    </source>
</evidence>
<evidence type="ECO:0000256" key="3">
    <source>
        <dbReference type="ARBA" id="ARBA00022741"/>
    </source>
</evidence>
<dbReference type="GO" id="GO:0050567">
    <property type="term" value="F:glutaminyl-tRNA synthase (glutamine-hydrolyzing) activity"/>
    <property type="evidence" value="ECO:0007669"/>
    <property type="project" value="UniProtKB-UniRule"/>
</dbReference>
<dbReference type="PROSITE" id="PS00571">
    <property type="entry name" value="AMIDASES"/>
    <property type="match status" value="1"/>
</dbReference>
<accession>A0A4Z0DA72</accession>
<evidence type="ECO:0000256" key="7">
    <source>
        <dbReference type="ARBA" id="ARBA00047407"/>
    </source>
</evidence>
<feature type="active site" description="Charge relay system" evidence="8">
    <location>
        <position position="154"/>
    </location>
</feature>
<keyword evidence="5 8" id="KW-0648">Protein biosynthesis</keyword>